<organism evidence="2 3">
    <name type="scientific">Pleurodeles waltl</name>
    <name type="common">Iberian ribbed newt</name>
    <dbReference type="NCBI Taxonomy" id="8319"/>
    <lineage>
        <taxon>Eukaryota</taxon>
        <taxon>Metazoa</taxon>
        <taxon>Chordata</taxon>
        <taxon>Craniata</taxon>
        <taxon>Vertebrata</taxon>
        <taxon>Euteleostomi</taxon>
        <taxon>Amphibia</taxon>
        <taxon>Batrachia</taxon>
        <taxon>Caudata</taxon>
        <taxon>Salamandroidea</taxon>
        <taxon>Salamandridae</taxon>
        <taxon>Pleurodelinae</taxon>
        <taxon>Pleurodeles</taxon>
    </lineage>
</organism>
<evidence type="ECO:0000313" key="3">
    <source>
        <dbReference type="Proteomes" id="UP001066276"/>
    </source>
</evidence>
<feature type="compositionally biased region" description="Basic and acidic residues" evidence="1">
    <location>
        <begin position="56"/>
        <end position="65"/>
    </location>
</feature>
<sequence length="113" mass="12506">MPAAACRKLACVCSAGRDLPFAALLSLERITPVCARSDRSRPRGGTQRATEGTSEDLAHIRDLRSQKQVPLPARRSGRVYNPVGRPHNWRPPFWSCKSRMGCGSVVLESRLHL</sequence>
<evidence type="ECO:0000313" key="2">
    <source>
        <dbReference type="EMBL" id="KAJ1104853.1"/>
    </source>
</evidence>
<accession>A0AAV7MS89</accession>
<protein>
    <submittedName>
        <fullName evidence="2">Uncharacterized protein</fullName>
    </submittedName>
</protein>
<gene>
    <name evidence="2" type="ORF">NDU88_002262</name>
</gene>
<reference evidence="2" key="1">
    <citation type="journal article" date="2022" name="bioRxiv">
        <title>Sequencing and chromosome-scale assembly of the giantPleurodeles waltlgenome.</title>
        <authorList>
            <person name="Brown T."/>
            <person name="Elewa A."/>
            <person name="Iarovenko S."/>
            <person name="Subramanian E."/>
            <person name="Araus A.J."/>
            <person name="Petzold A."/>
            <person name="Susuki M."/>
            <person name="Suzuki K.-i.T."/>
            <person name="Hayashi T."/>
            <person name="Toyoda A."/>
            <person name="Oliveira C."/>
            <person name="Osipova E."/>
            <person name="Leigh N.D."/>
            <person name="Simon A."/>
            <person name="Yun M.H."/>
        </authorList>
    </citation>
    <scope>NUCLEOTIDE SEQUENCE</scope>
    <source>
        <strain evidence="2">20211129_DDA</strain>
        <tissue evidence="2">Liver</tissue>
    </source>
</reference>
<feature type="region of interest" description="Disordered" evidence="1">
    <location>
        <begin position="36"/>
        <end position="82"/>
    </location>
</feature>
<comment type="caution">
    <text evidence="2">The sequence shown here is derived from an EMBL/GenBank/DDBJ whole genome shotgun (WGS) entry which is preliminary data.</text>
</comment>
<dbReference type="AlphaFoldDB" id="A0AAV7MS89"/>
<evidence type="ECO:0000256" key="1">
    <source>
        <dbReference type="SAM" id="MobiDB-lite"/>
    </source>
</evidence>
<name>A0AAV7MS89_PLEWA</name>
<keyword evidence="3" id="KW-1185">Reference proteome</keyword>
<proteinExistence type="predicted"/>
<dbReference type="EMBL" id="JANPWB010000013">
    <property type="protein sequence ID" value="KAJ1104853.1"/>
    <property type="molecule type" value="Genomic_DNA"/>
</dbReference>
<dbReference type="Proteomes" id="UP001066276">
    <property type="component" value="Chromosome 9"/>
</dbReference>